<feature type="binding site" evidence="6">
    <location>
        <position position="130"/>
    </location>
    <ligand>
        <name>S-adenosyl-L-methionine</name>
        <dbReference type="ChEBI" id="CHEBI:59789"/>
    </ligand>
</feature>
<dbReference type="Gene3D" id="3.40.50.150">
    <property type="entry name" value="Vaccinia Virus protein VP39"/>
    <property type="match status" value="1"/>
</dbReference>
<comment type="caution">
    <text evidence="6">Lacks conserved residue(s) required for the propagation of feature annotation.</text>
</comment>
<keyword evidence="5 6" id="KW-0949">S-adenosyl-L-methionine</keyword>
<evidence type="ECO:0000256" key="2">
    <source>
        <dbReference type="ARBA" id="ARBA00022552"/>
    </source>
</evidence>
<evidence type="ECO:0000313" key="8">
    <source>
        <dbReference type="Proteomes" id="UP000238164"/>
    </source>
</evidence>
<evidence type="ECO:0000256" key="1">
    <source>
        <dbReference type="ARBA" id="ARBA00022490"/>
    </source>
</evidence>
<dbReference type="PANTHER" id="PTHR31760:SF0">
    <property type="entry name" value="S-ADENOSYL-L-METHIONINE-DEPENDENT METHYLTRANSFERASES SUPERFAMILY PROTEIN"/>
    <property type="match status" value="1"/>
</dbReference>
<dbReference type="CDD" id="cd02440">
    <property type="entry name" value="AdoMet_MTases"/>
    <property type="match status" value="1"/>
</dbReference>
<evidence type="ECO:0000256" key="4">
    <source>
        <dbReference type="ARBA" id="ARBA00022679"/>
    </source>
</evidence>
<dbReference type="InterPro" id="IPR029063">
    <property type="entry name" value="SAM-dependent_MTases_sf"/>
</dbReference>
<comment type="subcellular location">
    <subcellularLocation>
        <location evidence="6">Cytoplasm</location>
    </subcellularLocation>
</comment>
<keyword evidence="2 6" id="KW-0698">rRNA processing</keyword>
<name>A0A2N9JJE1_9ACTN</name>
<accession>A0A2N9JJE1</accession>
<dbReference type="RefSeq" id="WP_231935674.1">
    <property type="nucleotide sequence ID" value="NZ_BAAAGO010000006.1"/>
</dbReference>
<dbReference type="AlphaFoldDB" id="A0A2N9JJE1"/>
<keyword evidence="4 6" id="KW-0808">Transferase</keyword>
<comment type="similarity">
    <text evidence="6">Belongs to the methyltransferase superfamily. RNA methyltransferase RsmG family.</text>
</comment>
<dbReference type="KEGG" id="mgg:MPLG2_3130"/>
<dbReference type="EMBL" id="LT985188">
    <property type="protein sequence ID" value="SPD88160.1"/>
    <property type="molecule type" value="Genomic_DNA"/>
</dbReference>
<evidence type="ECO:0000313" key="7">
    <source>
        <dbReference type="EMBL" id="SPD88160.1"/>
    </source>
</evidence>
<feature type="binding site" evidence="6">
    <location>
        <position position="65"/>
    </location>
    <ligand>
        <name>S-adenosyl-L-methionine</name>
        <dbReference type="ChEBI" id="CHEBI:59789"/>
    </ligand>
</feature>
<evidence type="ECO:0000256" key="3">
    <source>
        <dbReference type="ARBA" id="ARBA00022603"/>
    </source>
</evidence>
<dbReference type="EC" id="2.1.1.-" evidence="6"/>
<feature type="binding site" evidence="6">
    <location>
        <position position="70"/>
    </location>
    <ligand>
        <name>S-adenosyl-L-methionine</name>
        <dbReference type="ChEBI" id="CHEBI:59789"/>
    </ligand>
</feature>
<dbReference type="NCBIfam" id="TIGR00138">
    <property type="entry name" value="rsmG_gidB"/>
    <property type="match status" value="1"/>
</dbReference>
<organism evidence="7 8">
    <name type="scientific">Micropruina glycogenica</name>
    <dbReference type="NCBI Taxonomy" id="75385"/>
    <lineage>
        <taxon>Bacteria</taxon>
        <taxon>Bacillati</taxon>
        <taxon>Actinomycetota</taxon>
        <taxon>Actinomycetes</taxon>
        <taxon>Propionibacteriales</taxon>
        <taxon>Nocardioidaceae</taxon>
        <taxon>Micropruina</taxon>
    </lineage>
</organism>
<proteinExistence type="inferred from homology"/>
<evidence type="ECO:0000256" key="5">
    <source>
        <dbReference type="ARBA" id="ARBA00022691"/>
    </source>
</evidence>
<dbReference type="InterPro" id="IPR003682">
    <property type="entry name" value="rRNA_ssu_MeTfrase_G"/>
</dbReference>
<dbReference type="Proteomes" id="UP000238164">
    <property type="component" value="Chromosome 1"/>
</dbReference>
<sequence length="198" mass="21777">MQIESRVFGDAYETANRYVDILASRGVDWGLIGPREVERLWPRHVLNSVAISQLIDPGSSVLDVGSGAGLPGIPLAIARPDLKVTLLEPLLRRANFLTEVVKELGLGDHVTVVRGRAEEQHDRYHVVTCRAVAALPKLLTWCLPLVAPRGQLLAMKGESAEQELLDVQGTLRSRRLTGEVLAVSADPELEPTWVVRIR</sequence>
<dbReference type="GO" id="GO:0005829">
    <property type="term" value="C:cytosol"/>
    <property type="evidence" value="ECO:0007669"/>
    <property type="project" value="TreeGrafter"/>
</dbReference>
<dbReference type="GO" id="GO:0070043">
    <property type="term" value="F:rRNA (guanine-N7-)-methyltransferase activity"/>
    <property type="evidence" value="ECO:0007669"/>
    <property type="project" value="UniProtKB-UniRule"/>
</dbReference>
<evidence type="ECO:0000256" key="6">
    <source>
        <dbReference type="HAMAP-Rule" id="MF_00074"/>
    </source>
</evidence>
<feature type="binding site" evidence="6">
    <location>
        <begin position="117"/>
        <end position="118"/>
    </location>
    <ligand>
        <name>S-adenosyl-L-methionine</name>
        <dbReference type="ChEBI" id="CHEBI:59789"/>
    </ligand>
</feature>
<keyword evidence="3 6" id="KW-0489">Methyltransferase</keyword>
<dbReference type="PANTHER" id="PTHR31760">
    <property type="entry name" value="S-ADENOSYL-L-METHIONINE-DEPENDENT METHYLTRANSFERASES SUPERFAMILY PROTEIN"/>
    <property type="match status" value="1"/>
</dbReference>
<dbReference type="HAMAP" id="MF_00074">
    <property type="entry name" value="16SrRNA_methyltr_G"/>
    <property type="match status" value="1"/>
</dbReference>
<dbReference type="Pfam" id="PF02527">
    <property type="entry name" value="GidB"/>
    <property type="match status" value="1"/>
</dbReference>
<keyword evidence="1 6" id="KW-0963">Cytoplasm</keyword>
<comment type="function">
    <text evidence="6">Specifically methylates the N7 position of a guanine in 16S rRNA.</text>
</comment>
<keyword evidence="8" id="KW-1185">Reference proteome</keyword>
<protein>
    <recommendedName>
        <fullName evidence="6">Ribosomal RNA small subunit methyltransferase G</fullName>
        <ecNumber evidence="6">2.1.1.-</ecNumber>
    </recommendedName>
    <alternativeName>
        <fullName evidence="6">16S rRNA 7-methylguanosine methyltransferase</fullName>
        <shortName evidence="6">16S rRNA m7G methyltransferase</shortName>
    </alternativeName>
</protein>
<gene>
    <name evidence="6 7" type="primary">rsmG</name>
    <name evidence="7" type="ORF">MPLG2_3130</name>
</gene>
<reference evidence="7 8" key="1">
    <citation type="submission" date="2018-02" db="EMBL/GenBank/DDBJ databases">
        <authorList>
            <person name="Cohen D.B."/>
            <person name="Kent A.D."/>
        </authorList>
    </citation>
    <scope>NUCLEOTIDE SEQUENCE [LARGE SCALE GENOMIC DNA]</scope>
    <source>
        <strain evidence="7">1</strain>
    </source>
</reference>
<dbReference type="SUPFAM" id="SSF53335">
    <property type="entry name" value="S-adenosyl-L-methionine-dependent methyltransferases"/>
    <property type="match status" value="1"/>
</dbReference>